<organism evidence="1 2">
    <name type="scientific">Entomophthora muscae</name>
    <dbReference type="NCBI Taxonomy" id="34485"/>
    <lineage>
        <taxon>Eukaryota</taxon>
        <taxon>Fungi</taxon>
        <taxon>Fungi incertae sedis</taxon>
        <taxon>Zoopagomycota</taxon>
        <taxon>Entomophthoromycotina</taxon>
        <taxon>Entomophthoromycetes</taxon>
        <taxon>Entomophthorales</taxon>
        <taxon>Entomophthoraceae</taxon>
        <taxon>Entomophthora</taxon>
    </lineage>
</organism>
<reference evidence="1" key="1">
    <citation type="submission" date="2022-04" db="EMBL/GenBank/DDBJ databases">
        <title>Genome of the entomopathogenic fungus Entomophthora muscae.</title>
        <authorList>
            <person name="Elya C."/>
            <person name="Lovett B.R."/>
            <person name="Lee E."/>
            <person name="Macias A.M."/>
            <person name="Hajek A.E."/>
            <person name="De Bivort B.L."/>
            <person name="Kasson M.T."/>
            <person name="De Fine Licht H.H."/>
            <person name="Stajich J.E."/>
        </authorList>
    </citation>
    <scope>NUCLEOTIDE SEQUENCE</scope>
    <source>
        <strain evidence="1">Berkeley</strain>
    </source>
</reference>
<dbReference type="Proteomes" id="UP001165960">
    <property type="component" value="Unassembled WGS sequence"/>
</dbReference>
<proteinExistence type="predicted"/>
<accession>A0ACC2SV99</accession>
<name>A0ACC2SV99_9FUNG</name>
<protein>
    <submittedName>
        <fullName evidence="1">Uncharacterized protein</fullName>
    </submittedName>
</protein>
<comment type="caution">
    <text evidence="1">The sequence shown here is derived from an EMBL/GenBank/DDBJ whole genome shotgun (WGS) entry which is preliminary data.</text>
</comment>
<gene>
    <name evidence="1" type="ORF">DSO57_1011968</name>
</gene>
<keyword evidence="2" id="KW-1185">Reference proteome</keyword>
<sequence length="106" mass="11951">MVDTRPAKSPNLPEFLPRRNSGRCRICRLDYEQISLYNRGTHFYPGPKEAVNLHLYGAWAPDNLPDDLPPEETDPQLGGVLKPQAQPASKALTKRVHDPQSNYLVT</sequence>
<evidence type="ECO:0000313" key="2">
    <source>
        <dbReference type="Proteomes" id="UP001165960"/>
    </source>
</evidence>
<dbReference type="EMBL" id="QTSX02004302">
    <property type="protein sequence ID" value="KAJ9066193.1"/>
    <property type="molecule type" value="Genomic_DNA"/>
</dbReference>
<evidence type="ECO:0000313" key="1">
    <source>
        <dbReference type="EMBL" id="KAJ9066193.1"/>
    </source>
</evidence>